<dbReference type="OrthoDB" id="9764808at2"/>
<evidence type="ECO:0000313" key="4">
    <source>
        <dbReference type="Proteomes" id="UP000294832"/>
    </source>
</evidence>
<dbReference type="SMART" id="SM00471">
    <property type="entry name" value="HDc"/>
    <property type="match status" value="1"/>
</dbReference>
<feature type="domain" description="HD-GYP" evidence="2">
    <location>
        <begin position="147"/>
        <end position="343"/>
    </location>
</feature>
<evidence type="ECO:0000259" key="2">
    <source>
        <dbReference type="PROSITE" id="PS51832"/>
    </source>
</evidence>
<gene>
    <name evidence="3" type="ORF">EDC91_1144</name>
</gene>
<proteinExistence type="predicted"/>
<dbReference type="Pfam" id="PF13487">
    <property type="entry name" value="HD_5"/>
    <property type="match status" value="1"/>
</dbReference>
<dbReference type="GO" id="GO:0008081">
    <property type="term" value="F:phosphoric diester hydrolase activity"/>
    <property type="evidence" value="ECO:0007669"/>
    <property type="project" value="UniProtKB-ARBA"/>
</dbReference>
<dbReference type="NCBIfam" id="TIGR00277">
    <property type="entry name" value="HDIG"/>
    <property type="match status" value="1"/>
</dbReference>
<dbReference type="SUPFAM" id="SSF109604">
    <property type="entry name" value="HD-domain/PDEase-like"/>
    <property type="match status" value="1"/>
</dbReference>
<protein>
    <submittedName>
        <fullName evidence="3">Metal dependent phosphohydrolase</fullName>
    </submittedName>
</protein>
<dbReference type="PANTHER" id="PTHR43155">
    <property type="entry name" value="CYCLIC DI-GMP PHOSPHODIESTERASE PA4108-RELATED"/>
    <property type="match status" value="1"/>
</dbReference>
<keyword evidence="3" id="KW-0378">Hydrolase</keyword>
<dbReference type="PANTHER" id="PTHR43155:SF2">
    <property type="entry name" value="CYCLIC DI-GMP PHOSPHODIESTERASE PA4108"/>
    <property type="match status" value="1"/>
</dbReference>
<dbReference type="InterPro" id="IPR037522">
    <property type="entry name" value="HD_GYP_dom"/>
</dbReference>
<evidence type="ECO:0000256" key="1">
    <source>
        <dbReference type="SAM" id="Coils"/>
    </source>
</evidence>
<sequence length="420" mass="47399">MGKSLFVSVQQLQVGNYVRLPVSWKDHPFLFSSFKLKQQAQIELIKKLGIDAVYVDLGRSDTEPLNDQQASDVQENSAEDLEQLHGQMEQYKKERIEVLQRMRRELQKTEEHFSRSLARMRNLIGKLRNRPLNAVHEAKELVADITQELLASDNLVLHLMSDQDKSDGIYFHSLNVAVLSMLIAKELGWERADIEAVGLGALFHDIGKLKLPSQLMRKQEPLTTPEQNLYNQHPILGNDLLKLAEDFPTASAEIVTNHHEHLDGSGTPKGLTAEQLSNPTQLVAAVNFYDALCHPSQQQQARTPYAALGYLYKHSKGKYNQEYIGKMIKMLGIYPPGSVVELSSGQFGLVMSVNLDKLLLPRILVYDPMVPKDQAPIIDLEAEGLSIVRCLPPAALAENIYKYLNPRERISYYFGSESKN</sequence>
<organism evidence="3 4">
    <name type="scientific">Shewanella fodinae</name>
    <dbReference type="NCBI Taxonomy" id="552357"/>
    <lineage>
        <taxon>Bacteria</taxon>
        <taxon>Pseudomonadati</taxon>
        <taxon>Pseudomonadota</taxon>
        <taxon>Gammaproteobacteria</taxon>
        <taxon>Alteromonadales</taxon>
        <taxon>Shewanellaceae</taxon>
        <taxon>Shewanella</taxon>
    </lineage>
</organism>
<keyword evidence="4" id="KW-1185">Reference proteome</keyword>
<dbReference type="Gene3D" id="1.10.3210.10">
    <property type="entry name" value="Hypothetical protein af1432"/>
    <property type="match status" value="1"/>
</dbReference>
<accession>A0A4R2F9M9</accession>
<feature type="coiled-coil region" evidence="1">
    <location>
        <begin position="74"/>
        <end position="119"/>
    </location>
</feature>
<dbReference type="InterPro" id="IPR006675">
    <property type="entry name" value="HDIG_dom"/>
</dbReference>
<name>A0A4R2F9M9_9GAMM</name>
<dbReference type="EMBL" id="SLWF01000014">
    <property type="protein sequence ID" value="TCN83609.1"/>
    <property type="molecule type" value="Genomic_DNA"/>
</dbReference>
<dbReference type="Pfam" id="PF11871">
    <property type="entry name" value="DUF3391"/>
    <property type="match status" value="1"/>
</dbReference>
<dbReference type="RefSeq" id="WP_133039062.1">
    <property type="nucleotide sequence ID" value="NZ_SLWF01000014.1"/>
</dbReference>
<dbReference type="CDD" id="cd00077">
    <property type="entry name" value="HDc"/>
    <property type="match status" value="1"/>
</dbReference>
<keyword evidence="1" id="KW-0175">Coiled coil</keyword>
<dbReference type="InterPro" id="IPR003607">
    <property type="entry name" value="HD/PDEase_dom"/>
</dbReference>
<comment type="caution">
    <text evidence="3">The sequence shown here is derived from an EMBL/GenBank/DDBJ whole genome shotgun (WGS) entry which is preliminary data.</text>
</comment>
<reference evidence="3 4" key="1">
    <citation type="submission" date="2019-03" db="EMBL/GenBank/DDBJ databases">
        <title>Freshwater and sediment microbial communities from various areas in North America, analyzing microbe dynamics in response to fracking.</title>
        <authorList>
            <person name="Lamendella R."/>
        </authorList>
    </citation>
    <scope>NUCLEOTIDE SEQUENCE [LARGE SCALE GENOMIC DNA]</scope>
    <source>
        <strain evidence="3 4">74A</strain>
    </source>
</reference>
<dbReference type="InterPro" id="IPR021812">
    <property type="entry name" value="DUF3391"/>
</dbReference>
<evidence type="ECO:0000313" key="3">
    <source>
        <dbReference type="EMBL" id="TCN83609.1"/>
    </source>
</evidence>
<dbReference type="PROSITE" id="PS51832">
    <property type="entry name" value="HD_GYP"/>
    <property type="match status" value="1"/>
</dbReference>
<dbReference type="Proteomes" id="UP000294832">
    <property type="component" value="Unassembled WGS sequence"/>
</dbReference>
<dbReference type="AlphaFoldDB" id="A0A4R2F9M9"/>